<keyword evidence="7 10" id="KW-0235">DNA replication</keyword>
<dbReference type="RefSeq" id="WP_075864302.1">
    <property type="nucleotide sequence ID" value="NZ_BDJL01000001.1"/>
</dbReference>
<keyword evidence="6 10" id="KW-0548">Nucleotidyltransferase</keyword>
<evidence type="ECO:0000313" key="15">
    <source>
        <dbReference type="Proteomes" id="UP000187338"/>
    </source>
</evidence>
<protein>
    <recommendedName>
        <fullName evidence="3 10">Beta sliding clamp</fullName>
    </recommendedName>
</protein>
<keyword evidence="15" id="KW-1185">Reference proteome</keyword>
<keyword evidence="4 10" id="KW-0963">Cytoplasm</keyword>
<dbReference type="InterPro" id="IPR046938">
    <property type="entry name" value="DNA_clamp_sf"/>
</dbReference>
<feature type="domain" description="DNA polymerase III beta sliding clamp N-terminal" evidence="11">
    <location>
        <begin position="1"/>
        <end position="120"/>
    </location>
</feature>
<evidence type="ECO:0000256" key="9">
    <source>
        <dbReference type="ARBA" id="ARBA00023125"/>
    </source>
</evidence>
<feature type="domain" description="DNA polymerase III beta sliding clamp C-terminal" evidence="13">
    <location>
        <begin position="249"/>
        <end position="369"/>
    </location>
</feature>
<dbReference type="GO" id="GO:0006271">
    <property type="term" value="P:DNA strand elongation involved in DNA replication"/>
    <property type="evidence" value="ECO:0007669"/>
    <property type="project" value="TreeGrafter"/>
</dbReference>
<dbReference type="PANTHER" id="PTHR30478:SF0">
    <property type="entry name" value="BETA SLIDING CLAMP"/>
    <property type="match status" value="1"/>
</dbReference>
<comment type="caution">
    <text evidence="14">The sequence shown here is derived from an EMBL/GenBank/DDBJ whole genome shotgun (WGS) entry which is preliminary data.</text>
</comment>
<name>A0A1L8CYT5_9THEO</name>
<evidence type="ECO:0000259" key="12">
    <source>
        <dbReference type="Pfam" id="PF02767"/>
    </source>
</evidence>
<dbReference type="GO" id="GO:0003887">
    <property type="term" value="F:DNA-directed DNA polymerase activity"/>
    <property type="evidence" value="ECO:0007669"/>
    <property type="project" value="UniProtKB-UniRule"/>
</dbReference>
<dbReference type="Pfam" id="PF00712">
    <property type="entry name" value="DNA_pol3_beta"/>
    <property type="match status" value="1"/>
</dbReference>
<dbReference type="GO" id="GO:0008408">
    <property type="term" value="F:3'-5' exonuclease activity"/>
    <property type="evidence" value="ECO:0007669"/>
    <property type="project" value="InterPro"/>
</dbReference>
<dbReference type="NCBIfam" id="TIGR00663">
    <property type="entry name" value="dnan"/>
    <property type="match status" value="1"/>
</dbReference>
<evidence type="ECO:0000256" key="1">
    <source>
        <dbReference type="ARBA" id="ARBA00004496"/>
    </source>
</evidence>
<evidence type="ECO:0000256" key="6">
    <source>
        <dbReference type="ARBA" id="ARBA00022695"/>
    </source>
</evidence>
<comment type="function">
    <text evidence="10">Confers DNA tethering and processivity to DNA polymerases and other proteins. Acts as a clamp, forming a ring around DNA (a reaction catalyzed by the clamp-loading complex) which diffuses in an ATP-independent manner freely and bidirectionally along dsDNA. Initially characterized for its ability to contact the catalytic subunit of DNA polymerase III (Pol III), a complex, multichain enzyme responsible for most of the replicative synthesis in bacteria; Pol III exhibits 3'-5' exonuclease proofreading activity. The beta chain is required for initiation of replication as well as for processivity of DNA replication.</text>
</comment>
<evidence type="ECO:0000256" key="8">
    <source>
        <dbReference type="ARBA" id="ARBA00022932"/>
    </source>
</evidence>
<keyword evidence="5 10" id="KW-0808">Transferase</keyword>
<dbReference type="STRING" id="661089.ciss_00110"/>
<dbReference type="Pfam" id="PF02767">
    <property type="entry name" value="DNA_pol3_beta_2"/>
    <property type="match status" value="1"/>
</dbReference>
<dbReference type="InterPro" id="IPR022634">
    <property type="entry name" value="DNA_polIII_beta_N"/>
</dbReference>
<dbReference type="SUPFAM" id="SSF55979">
    <property type="entry name" value="DNA clamp"/>
    <property type="match status" value="3"/>
</dbReference>
<evidence type="ECO:0000256" key="3">
    <source>
        <dbReference type="ARBA" id="ARBA00021035"/>
    </source>
</evidence>
<gene>
    <name evidence="14" type="ORF">ciss_00110</name>
</gene>
<sequence length="371" mass="41405">MKFTCPTSILSENISLAQKAVSIKSPFPVLTGILFVADEQNSTITLTATDLQMSIETSFPAKIINGGSVVLASKFLGDIIKKLPETELMFEYLPNEGKCVIKYGSSELSVATYRSEEFPKNEEVIDGESFYISGEEFSTFIKQVLFATGTDESRPVFTGVLFEIVGPELRLVASDTHRLAFRKTFIKREDTGKNINVIIPSRTLHEAVRIFGTVEEILIKISEGQVEFSGNGIKLTSRLIEGQFPNYQQVIPTAFKSNILVNKKYFLDSLERAALLPRDKDKTPVAKFYLEKENMIITSQSESGSIREELPISLEGEEFTVAFNTRYLIDVLKVLETEEIYLSLTGPLNPGVVKPVNDENYLCLVLPVRPS</sequence>
<comment type="subcellular location">
    <subcellularLocation>
        <location evidence="1 10">Cytoplasm</location>
    </subcellularLocation>
</comment>
<evidence type="ECO:0000256" key="10">
    <source>
        <dbReference type="PIRNR" id="PIRNR000804"/>
    </source>
</evidence>
<comment type="subunit">
    <text evidence="10">Forms a ring-shaped head-to-tail homodimer around DNA.</text>
</comment>
<proteinExistence type="inferred from homology"/>
<dbReference type="Gene3D" id="3.10.150.10">
    <property type="entry name" value="DNA Polymerase III, subunit A, domain 2"/>
    <property type="match status" value="1"/>
</dbReference>
<dbReference type="AlphaFoldDB" id="A0A1L8CYT5"/>
<dbReference type="Gene3D" id="3.70.10.10">
    <property type="match status" value="1"/>
</dbReference>
<feature type="domain" description="DNA polymerase III beta sliding clamp central" evidence="12">
    <location>
        <begin position="132"/>
        <end position="246"/>
    </location>
</feature>
<dbReference type="PIRSF" id="PIRSF000804">
    <property type="entry name" value="DNA_pol_III_b"/>
    <property type="match status" value="1"/>
</dbReference>
<dbReference type="GO" id="GO:0003677">
    <property type="term" value="F:DNA binding"/>
    <property type="evidence" value="ECO:0007669"/>
    <property type="project" value="UniProtKB-UniRule"/>
</dbReference>
<keyword evidence="8 10" id="KW-0239">DNA-directed DNA polymerase</keyword>
<comment type="similarity">
    <text evidence="2 10">Belongs to the beta sliding clamp family.</text>
</comment>
<organism evidence="14 15">
    <name type="scientific">Carboxydothermus islandicus</name>
    <dbReference type="NCBI Taxonomy" id="661089"/>
    <lineage>
        <taxon>Bacteria</taxon>
        <taxon>Bacillati</taxon>
        <taxon>Bacillota</taxon>
        <taxon>Clostridia</taxon>
        <taxon>Thermoanaerobacterales</taxon>
        <taxon>Thermoanaerobacteraceae</taxon>
        <taxon>Carboxydothermus</taxon>
    </lineage>
</organism>
<dbReference type="EMBL" id="BDJL01000001">
    <property type="protein sequence ID" value="GAV24078.1"/>
    <property type="molecule type" value="Genomic_DNA"/>
</dbReference>
<dbReference type="PANTHER" id="PTHR30478">
    <property type="entry name" value="DNA POLYMERASE III SUBUNIT BETA"/>
    <property type="match status" value="1"/>
</dbReference>
<dbReference type="CDD" id="cd00140">
    <property type="entry name" value="beta_clamp"/>
    <property type="match status" value="1"/>
</dbReference>
<reference evidence="15" key="1">
    <citation type="submission" date="2016-12" db="EMBL/GenBank/DDBJ databases">
        <title>Draft Genome Sequences od Carboxydothermus pertinax and islandicus, Hydrogenogenic Carboxydotrophic Bacteria.</title>
        <authorList>
            <person name="Fukuyama Y."/>
            <person name="Ohmae K."/>
            <person name="Yoneda Y."/>
            <person name="Yoshida T."/>
            <person name="Sako Y."/>
        </authorList>
    </citation>
    <scope>NUCLEOTIDE SEQUENCE [LARGE SCALE GENOMIC DNA]</scope>
    <source>
        <strain evidence="15">SET</strain>
    </source>
</reference>
<dbReference type="Proteomes" id="UP000187338">
    <property type="component" value="Unassembled WGS sequence"/>
</dbReference>
<evidence type="ECO:0000259" key="11">
    <source>
        <dbReference type="Pfam" id="PF00712"/>
    </source>
</evidence>
<dbReference type="InterPro" id="IPR022635">
    <property type="entry name" value="DNA_polIII_beta_C"/>
</dbReference>
<evidence type="ECO:0000256" key="4">
    <source>
        <dbReference type="ARBA" id="ARBA00022490"/>
    </source>
</evidence>
<dbReference type="InterPro" id="IPR001001">
    <property type="entry name" value="DNA_polIII_beta"/>
</dbReference>
<dbReference type="GO" id="GO:0009360">
    <property type="term" value="C:DNA polymerase III complex"/>
    <property type="evidence" value="ECO:0007669"/>
    <property type="project" value="InterPro"/>
</dbReference>
<accession>A0A1L8CYT5</accession>
<dbReference type="InterPro" id="IPR022637">
    <property type="entry name" value="DNA_polIII_beta_cen"/>
</dbReference>
<evidence type="ECO:0000259" key="13">
    <source>
        <dbReference type="Pfam" id="PF02768"/>
    </source>
</evidence>
<evidence type="ECO:0000256" key="7">
    <source>
        <dbReference type="ARBA" id="ARBA00022705"/>
    </source>
</evidence>
<dbReference type="Pfam" id="PF02768">
    <property type="entry name" value="DNA_pol3_beta_3"/>
    <property type="match status" value="1"/>
</dbReference>
<evidence type="ECO:0000256" key="5">
    <source>
        <dbReference type="ARBA" id="ARBA00022679"/>
    </source>
</evidence>
<dbReference type="GO" id="GO:0005737">
    <property type="term" value="C:cytoplasm"/>
    <property type="evidence" value="ECO:0007669"/>
    <property type="project" value="UniProtKB-SubCell"/>
</dbReference>
<dbReference type="OrthoDB" id="8421503at2"/>
<evidence type="ECO:0000313" key="14">
    <source>
        <dbReference type="EMBL" id="GAV24078.1"/>
    </source>
</evidence>
<dbReference type="SMART" id="SM00480">
    <property type="entry name" value="POL3Bc"/>
    <property type="match status" value="1"/>
</dbReference>
<keyword evidence="9" id="KW-0238">DNA-binding</keyword>
<evidence type="ECO:0000256" key="2">
    <source>
        <dbReference type="ARBA" id="ARBA00010752"/>
    </source>
</evidence>